<sequence length="96" mass="10348">MQQLSAFLVPALLSLAAINLMTVLAFAHDKARAASGGWRVRESTLLVLALFGGSPGALWARRRFRHKTRKQPFATQLDLIAMVHAGLAVGLATLLV</sequence>
<proteinExistence type="predicted"/>
<keyword evidence="1" id="KW-0812">Transmembrane</keyword>
<dbReference type="PATRIC" id="fig|1549858.7.peg.3710"/>
<evidence type="ECO:0000313" key="2">
    <source>
        <dbReference type="EMBL" id="KIU26605.1"/>
    </source>
</evidence>
<accession>A0A0D1M3V3</accession>
<reference evidence="2 3" key="1">
    <citation type="submission" date="2015-01" db="EMBL/GenBank/DDBJ databases">
        <title>Genome of Sphingomonas taxi strain 30a.</title>
        <authorList>
            <person name="Eevers N."/>
            <person name="Van Hamme J."/>
            <person name="Bottos E."/>
            <person name="Weyens N."/>
            <person name="Vangronsveld J."/>
        </authorList>
    </citation>
    <scope>NUCLEOTIDE SEQUENCE [LARGE SCALE GENOMIC DNA]</scope>
    <source>
        <strain evidence="2 3">30a</strain>
    </source>
</reference>
<protein>
    <submittedName>
        <fullName evidence="2">Cold-shock protein</fullName>
    </submittedName>
</protein>
<dbReference type="Proteomes" id="UP000033203">
    <property type="component" value="Unassembled WGS sequence"/>
</dbReference>
<comment type="caution">
    <text evidence="2">The sequence shown here is derived from an EMBL/GenBank/DDBJ whole genome shotgun (WGS) entry which is preliminary data.</text>
</comment>
<evidence type="ECO:0000256" key="1">
    <source>
        <dbReference type="SAM" id="Phobius"/>
    </source>
</evidence>
<keyword evidence="1" id="KW-0472">Membrane</keyword>
<dbReference type="Pfam" id="PF06961">
    <property type="entry name" value="DUF1294"/>
    <property type="match status" value="1"/>
</dbReference>
<name>A0A0D1M3V3_9SPHN</name>
<feature type="transmembrane region" description="Helical" evidence="1">
    <location>
        <begin position="73"/>
        <end position="95"/>
    </location>
</feature>
<dbReference type="InterPro" id="IPR010718">
    <property type="entry name" value="DUF1294"/>
</dbReference>
<dbReference type="AlphaFoldDB" id="A0A0D1M3V3"/>
<evidence type="ECO:0000313" key="3">
    <source>
        <dbReference type="Proteomes" id="UP000033203"/>
    </source>
</evidence>
<dbReference type="EMBL" id="JXTP01000072">
    <property type="protein sequence ID" value="KIU26605.1"/>
    <property type="molecule type" value="Genomic_DNA"/>
</dbReference>
<feature type="transmembrane region" description="Helical" evidence="1">
    <location>
        <begin position="43"/>
        <end position="61"/>
    </location>
</feature>
<gene>
    <name evidence="2" type="ORF">SR41_13655</name>
</gene>
<keyword evidence="1" id="KW-1133">Transmembrane helix</keyword>
<organism evidence="2 3">
    <name type="scientific">Sphingomonas melonis</name>
    <dbReference type="NCBI Taxonomy" id="152682"/>
    <lineage>
        <taxon>Bacteria</taxon>
        <taxon>Pseudomonadati</taxon>
        <taxon>Pseudomonadota</taxon>
        <taxon>Alphaproteobacteria</taxon>
        <taxon>Sphingomonadales</taxon>
        <taxon>Sphingomonadaceae</taxon>
        <taxon>Sphingomonas</taxon>
    </lineage>
</organism>